<dbReference type="VEuPathDB" id="FungiDB:AMAG_16548"/>
<dbReference type="EMBL" id="GG745380">
    <property type="protein sequence ID" value="KNE72505.1"/>
    <property type="molecule type" value="Genomic_DNA"/>
</dbReference>
<dbReference type="SUPFAM" id="SSF52047">
    <property type="entry name" value="RNI-like"/>
    <property type="match status" value="1"/>
</dbReference>
<dbReference type="Gene3D" id="3.80.10.10">
    <property type="entry name" value="Ribonuclease Inhibitor"/>
    <property type="match status" value="1"/>
</dbReference>
<keyword evidence="2" id="KW-1185">Reference proteome</keyword>
<dbReference type="AlphaFoldDB" id="A0A0L0TCV9"/>
<reference evidence="1 2" key="1">
    <citation type="submission" date="2009-11" db="EMBL/GenBank/DDBJ databases">
        <title>Annotation of Allomyces macrogynus ATCC 38327.</title>
        <authorList>
            <consortium name="The Broad Institute Genome Sequencing Platform"/>
            <person name="Russ C."/>
            <person name="Cuomo C."/>
            <person name="Burger G."/>
            <person name="Gray M.W."/>
            <person name="Holland P.W.H."/>
            <person name="King N."/>
            <person name="Lang F.B.F."/>
            <person name="Roger A.J."/>
            <person name="Ruiz-Trillo I."/>
            <person name="Young S.K."/>
            <person name="Zeng Q."/>
            <person name="Gargeya S."/>
            <person name="Fitzgerald M."/>
            <person name="Haas B."/>
            <person name="Abouelleil A."/>
            <person name="Alvarado L."/>
            <person name="Arachchi H.M."/>
            <person name="Berlin A."/>
            <person name="Chapman S.B."/>
            <person name="Gearin G."/>
            <person name="Goldberg J."/>
            <person name="Griggs A."/>
            <person name="Gujja S."/>
            <person name="Hansen M."/>
            <person name="Heiman D."/>
            <person name="Howarth C."/>
            <person name="Larimer J."/>
            <person name="Lui A."/>
            <person name="MacDonald P.J.P."/>
            <person name="McCowen C."/>
            <person name="Montmayeur A."/>
            <person name="Murphy C."/>
            <person name="Neiman D."/>
            <person name="Pearson M."/>
            <person name="Priest M."/>
            <person name="Roberts A."/>
            <person name="Saif S."/>
            <person name="Shea T."/>
            <person name="Sisk P."/>
            <person name="Stolte C."/>
            <person name="Sykes S."/>
            <person name="Wortman J."/>
            <person name="Nusbaum C."/>
            <person name="Birren B."/>
        </authorList>
    </citation>
    <scope>NUCLEOTIDE SEQUENCE [LARGE SCALE GENOMIC DNA]</scope>
    <source>
        <strain evidence="1 2">ATCC 38327</strain>
    </source>
</reference>
<evidence type="ECO:0000313" key="1">
    <source>
        <dbReference type="EMBL" id="KNE72505.1"/>
    </source>
</evidence>
<proteinExistence type="predicted"/>
<protein>
    <submittedName>
        <fullName evidence="1">Uncharacterized protein</fullName>
    </submittedName>
</protein>
<reference evidence="2" key="2">
    <citation type="submission" date="2009-11" db="EMBL/GenBank/DDBJ databases">
        <title>The Genome Sequence of Allomyces macrogynus strain ATCC 38327.</title>
        <authorList>
            <consortium name="The Broad Institute Genome Sequencing Platform"/>
            <person name="Russ C."/>
            <person name="Cuomo C."/>
            <person name="Shea T."/>
            <person name="Young S.K."/>
            <person name="Zeng Q."/>
            <person name="Koehrsen M."/>
            <person name="Haas B."/>
            <person name="Borodovsky M."/>
            <person name="Guigo R."/>
            <person name="Alvarado L."/>
            <person name="Berlin A."/>
            <person name="Borenstein D."/>
            <person name="Chen Z."/>
            <person name="Engels R."/>
            <person name="Freedman E."/>
            <person name="Gellesch M."/>
            <person name="Goldberg J."/>
            <person name="Griggs A."/>
            <person name="Gujja S."/>
            <person name="Heiman D."/>
            <person name="Hepburn T."/>
            <person name="Howarth C."/>
            <person name="Jen D."/>
            <person name="Larson L."/>
            <person name="Lewis B."/>
            <person name="Mehta T."/>
            <person name="Park D."/>
            <person name="Pearson M."/>
            <person name="Roberts A."/>
            <person name="Saif S."/>
            <person name="Shenoy N."/>
            <person name="Sisk P."/>
            <person name="Stolte C."/>
            <person name="Sykes S."/>
            <person name="Walk T."/>
            <person name="White J."/>
            <person name="Yandava C."/>
            <person name="Burger G."/>
            <person name="Gray M.W."/>
            <person name="Holland P.W.H."/>
            <person name="King N."/>
            <person name="Lang F.B.F."/>
            <person name="Roger A.J."/>
            <person name="Ruiz-Trillo I."/>
            <person name="Lander E."/>
            <person name="Nusbaum C."/>
        </authorList>
    </citation>
    <scope>NUCLEOTIDE SEQUENCE [LARGE SCALE GENOMIC DNA]</scope>
    <source>
        <strain evidence="2">ATCC 38327</strain>
    </source>
</reference>
<dbReference type="OrthoDB" id="10291052at2759"/>
<evidence type="ECO:0000313" key="2">
    <source>
        <dbReference type="Proteomes" id="UP000054350"/>
    </source>
</evidence>
<dbReference type="Proteomes" id="UP000054350">
    <property type="component" value="Unassembled WGS sequence"/>
</dbReference>
<name>A0A0L0TCV9_ALLM3</name>
<sequence>MAAANAQPNLSRSWIEALPTVVHNVIMDRLAATDRVALIQFARASPALYATAIRTAVRTAPANWSWLTVDAKTRRPAPCRGSLELVGSLGACITTWRLPLETSVYLIPSVGVFSATDIRRVDDHPIGPISRRDLRTLFIGRNITPSFVVATLPHVRRIAWSMREINVTESRTLVDAIALAGGIPDAVTDFEVLLPDTKPWADDEKAVVARLARLVAASRIRSLTLTQDRAQWRGMAAVEWPPPLSIQIPVASVFLEEGLPQMTLTTLRIQLAKGWARGSHDAVQWPPSLRCIELDLKTRFGDVHVVNLFVSLSGADLPHLDALVLNNVAESVSVVDAIIAVLRPSLTVLCVGAVFPAVPVATNNSIMAAHFRALIDGAAAKCPNLKRLHLFPASHIVSAVDRTAVVADVIPRLRTLANLTDVSLCEWGMMATGEAVFQALATAVPNLQRLDLSNNRWITGQVVPLLLPLIERGSVVGIDLTGTLVDRSGRDQVATAIKRARQKRRAAAAAVDAA</sequence>
<gene>
    <name evidence="1" type="ORF">AMAG_16548</name>
</gene>
<accession>A0A0L0TCV9</accession>
<organism evidence="1 2">
    <name type="scientific">Allomyces macrogynus (strain ATCC 38327)</name>
    <name type="common">Allomyces javanicus var. macrogynus</name>
    <dbReference type="NCBI Taxonomy" id="578462"/>
    <lineage>
        <taxon>Eukaryota</taxon>
        <taxon>Fungi</taxon>
        <taxon>Fungi incertae sedis</taxon>
        <taxon>Blastocladiomycota</taxon>
        <taxon>Blastocladiomycetes</taxon>
        <taxon>Blastocladiales</taxon>
        <taxon>Blastocladiaceae</taxon>
        <taxon>Allomyces</taxon>
    </lineage>
</organism>
<dbReference type="InterPro" id="IPR032675">
    <property type="entry name" value="LRR_dom_sf"/>
</dbReference>